<accession>A0ACB0JNE1</accession>
<protein>
    <submittedName>
        <fullName evidence="1">Uncharacterized protein</fullName>
    </submittedName>
</protein>
<dbReference type="EMBL" id="CASHSV030000076">
    <property type="protein sequence ID" value="CAJ2645478.1"/>
    <property type="molecule type" value="Genomic_DNA"/>
</dbReference>
<dbReference type="Proteomes" id="UP001177021">
    <property type="component" value="Unassembled WGS sequence"/>
</dbReference>
<comment type="caution">
    <text evidence="1">The sequence shown here is derived from an EMBL/GenBank/DDBJ whole genome shotgun (WGS) entry which is preliminary data.</text>
</comment>
<proteinExistence type="predicted"/>
<reference evidence="1" key="1">
    <citation type="submission" date="2023-10" db="EMBL/GenBank/DDBJ databases">
        <authorList>
            <person name="Rodriguez Cubillos JULIANA M."/>
            <person name="De Vega J."/>
        </authorList>
    </citation>
    <scope>NUCLEOTIDE SEQUENCE</scope>
</reference>
<gene>
    <name evidence="1" type="ORF">MILVUS5_LOCUS14367</name>
</gene>
<keyword evidence="2" id="KW-1185">Reference proteome</keyword>
<name>A0ACB0JNE1_TRIPR</name>
<evidence type="ECO:0000313" key="2">
    <source>
        <dbReference type="Proteomes" id="UP001177021"/>
    </source>
</evidence>
<evidence type="ECO:0000313" key="1">
    <source>
        <dbReference type="EMBL" id="CAJ2645478.1"/>
    </source>
</evidence>
<organism evidence="1 2">
    <name type="scientific">Trifolium pratense</name>
    <name type="common">Red clover</name>
    <dbReference type="NCBI Taxonomy" id="57577"/>
    <lineage>
        <taxon>Eukaryota</taxon>
        <taxon>Viridiplantae</taxon>
        <taxon>Streptophyta</taxon>
        <taxon>Embryophyta</taxon>
        <taxon>Tracheophyta</taxon>
        <taxon>Spermatophyta</taxon>
        <taxon>Magnoliopsida</taxon>
        <taxon>eudicotyledons</taxon>
        <taxon>Gunneridae</taxon>
        <taxon>Pentapetalae</taxon>
        <taxon>rosids</taxon>
        <taxon>fabids</taxon>
        <taxon>Fabales</taxon>
        <taxon>Fabaceae</taxon>
        <taxon>Papilionoideae</taxon>
        <taxon>50 kb inversion clade</taxon>
        <taxon>NPAAA clade</taxon>
        <taxon>Hologalegina</taxon>
        <taxon>IRL clade</taxon>
        <taxon>Trifolieae</taxon>
        <taxon>Trifolium</taxon>
    </lineage>
</organism>
<sequence>MKSLQIQMIQLLRARKTIKVGGTLIKILVLISGWIKFGTNSVVGRNQKGDTYWGKIDDYCNEHCSFDSPRDGAACRNRFNYMNKILGKWIGAYEVARRLQASGWSENDVLAKAQEIYACGKNVQFTLMAEWQALSDQPRYNSQLGGNTDSGSSGSRRSHKSDACGSNSVGSSARLMGRETAKKKGKKKARKPRR</sequence>